<proteinExistence type="predicted"/>
<reference evidence="4 5" key="1">
    <citation type="submission" date="2020-08" db="EMBL/GenBank/DDBJ databases">
        <title>Genomic Encyclopedia of Type Strains, Phase IV (KMG-IV): sequencing the most valuable type-strain genomes for metagenomic binning, comparative biology and taxonomic classification.</title>
        <authorList>
            <person name="Goeker M."/>
        </authorList>
    </citation>
    <scope>NUCLEOTIDE SEQUENCE [LARGE SCALE GENOMIC DNA]</scope>
    <source>
        <strain evidence="4 5">DSM 24696</strain>
    </source>
</reference>
<gene>
    <name evidence="4" type="ORF">HNQ41_002046</name>
</gene>
<dbReference type="EMBL" id="JACHHB010000008">
    <property type="protein sequence ID" value="MBB5173856.1"/>
    <property type="molecule type" value="Genomic_DNA"/>
</dbReference>
<dbReference type="PANTHER" id="PTHR43308">
    <property type="entry name" value="OUTER MEMBRANE PROTEIN ALPHA-RELATED"/>
    <property type="match status" value="1"/>
</dbReference>
<evidence type="ECO:0000256" key="2">
    <source>
        <dbReference type="SAM" id="SignalP"/>
    </source>
</evidence>
<name>A0A840QQX8_9BACI</name>
<accession>A0A840QQX8</accession>
<dbReference type="PANTHER" id="PTHR43308:SF1">
    <property type="entry name" value="OUTER MEMBRANE PROTEIN ALPHA"/>
    <property type="match status" value="1"/>
</dbReference>
<evidence type="ECO:0000259" key="3">
    <source>
        <dbReference type="PROSITE" id="PS51272"/>
    </source>
</evidence>
<dbReference type="RefSeq" id="WP_184664293.1">
    <property type="nucleotide sequence ID" value="NZ_JACHHB010000008.1"/>
</dbReference>
<feature type="domain" description="SLH" evidence="3">
    <location>
        <begin position="25"/>
        <end position="90"/>
    </location>
</feature>
<organism evidence="4 5">
    <name type="scientific">Texcoconibacillus texcoconensis</name>
    <dbReference type="NCBI Taxonomy" id="1095777"/>
    <lineage>
        <taxon>Bacteria</taxon>
        <taxon>Bacillati</taxon>
        <taxon>Bacillota</taxon>
        <taxon>Bacilli</taxon>
        <taxon>Bacillales</taxon>
        <taxon>Bacillaceae</taxon>
        <taxon>Texcoconibacillus</taxon>
    </lineage>
</organism>
<dbReference type="AlphaFoldDB" id="A0A840QQX8"/>
<comment type="caution">
    <text evidence="4">The sequence shown here is derived from an EMBL/GenBank/DDBJ whole genome shotgun (WGS) entry which is preliminary data.</text>
</comment>
<evidence type="ECO:0000313" key="4">
    <source>
        <dbReference type="EMBL" id="MBB5173856.1"/>
    </source>
</evidence>
<dbReference type="PROSITE" id="PS51272">
    <property type="entry name" value="SLH"/>
    <property type="match status" value="2"/>
</dbReference>
<dbReference type="InterPro" id="IPR001119">
    <property type="entry name" value="SLH_dom"/>
</dbReference>
<keyword evidence="5" id="KW-1185">Reference proteome</keyword>
<sequence length="422" mass="47560">MRKKTFWLSSAFLTASLLFSSHAGGAESFFDVGDDHWAYEEVAHLLAEDVIEAENEGSTAFAVNDNITRAEAAVFLYRALDVEPDDEEDHHSFTDLAEADFGYEEVQSLVRADVFDRADAFHPEDELTRAEMARIFASAFQLTKESTVPFRDVFQDDWFYPYVQSLLHEGVTSGDGNGAFLPDDSLTKAEFAVFLTRLTDDDFKVDGQKQVTDAWEDKTASLADELNEAVVDGVAQAEEDHRDRDFADVESEILKGATASFSDRIVEPFFYDYACWGCDFFMLDMNGQLFDFDAEILDDGDVLIETKRLANHLLSGAHLEIVLTYDDGDWKIDTFDSTLPTSKRGFDLSKQDMIDIIEDSYFVDGDEIADIEFRESEAREPVESVEHEQMIQADHYYFDVTLEGGGVFDVVIDSFHGLVSAH</sequence>
<feature type="domain" description="SLH" evidence="3">
    <location>
        <begin position="146"/>
        <end position="209"/>
    </location>
</feature>
<dbReference type="Pfam" id="PF00395">
    <property type="entry name" value="SLH"/>
    <property type="match status" value="3"/>
</dbReference>
<protein>
    <recommendedName>
        <fullName evidence="3">SLH domain-containing protein</fullName>
    </recommendedName>
</protein>
<evidence type="ECO:0000256" key="1">
    <source>
        <dbReference type="ARBA" id="ARBA00022729"/>
    </source>
</evidence>
<feature type="chain" id="PRO_5032854255" description="SLH domain-containing protein" evidence="2">
    <location>
        <begin position="26"/>
        <end position="422"/>
    </location>
</feature>
<feature type="signal peptide" evidence="2">
    <location>
        <begin position="1"/>
        <end position="25"/>
    </location>
</feature>
<dbReference type="InterPro" id="IPR051465">
    <property type="entry name" value="Cell_Envelope_Struct_Comp"/>
</dbReference>
<dbReference type="Proteomes" id="UP000551878">
    <property type="component" value="Unassembled WGS sequence"/>
</dbReference>
<evidence type="ECO:0000313" key="5">
    <source>
        <dbReference type="Proteomes" id="UP000551878"/>
    </source>
</evidence>
<keyword evidence="1 2" id="KW-0732">Signal</keyword>